<evidence type="ECO:0000313" key="2">
    <source>
        <dbReference type="Proteomes" id="UP000295678"/>
    </source>
</evidence>
<dbReference type="RefSeq" id="WP_165926907.1">
    <property type="nucleotide sequence ID" value="NZ_SMAK01000009.1"/>
</dbReference>
<dbReference type="Pfam" id="PF13279">
    <property type="entry name" value="4HBT_2"/>
    <property type="match status" value="1"/>
</dbReference>
<evidence type="ECO:0000313" key="1">
    <source>
        <dbReference type="EMBL" id="TCT08356.1"/>
    </source>
</evidence>
<accession>A0A4R3M5Y3</accession>
<dbReference type="InterPro" id="IPR029069">
    <property type="entry name" value="HotDog_dom_sf"/>
</dbReference>
<comment type="caution">
    <text evidence="1">The sequence shown here is derived from an EMBL/GenBank/DDBJ whole genome shotgun (WGS) entry which is preliminary data.</text>
</comment>
<proteinExistence type="predicted"/>
<dbReference type="Gene3D" id="3.10.129.10">
    <property type="entry name" value="Hotdog Thioesterase"/>
    <property type="match status" value="1"/>
</dbReference>
<dbReference type="EMBL" id="SMAK01000009">
    <property type="protein sequence ID" value="TCT08356.1"/>
    <property type="molecule type" value="Genomic_DNA"/>
</dbReference>
<sequence>MTLPGTDPIPAPVVTRRMAIEPGWIDYNGHLNMAYYHVLFDRGLDEAFLLFGLGPDYAATQNASFFTLEAHVCYLRELRLEDPVQLRFRLLDHDAKRAHIFMEMVQADMGWLAATLEMMSIHVDLATKRSSPWPAAVAERMAAMRAAHAMLPHPEQAGSTIGIRRG</sequence>
<gene>
    <name evidence="1" type="ORF">EDC22_10931</name>
</gene>
<name>A0A4R3M5Y3_9HYPH</name>
<reference evidence="1 2" key="1">
    <citation type="submission" date="2019-03" db="EMBL/GenBank/DDBJ databases">
        <title>Genomic Encyclopedia of Type Strains, Phase IV (KMG-IV): sequencing the most valuable type-strain genomes for metagenomic binning, comparative biology and taxonomic classification.</title>
        <authorList>
            <person name="Goeker M."/>
        </authorList>
    </citation>
    <scope>NUCLEOTIDE SEQUENCE [LARGE SCALE GENOMIC DNA]</scope>
    <source>
        <strain evidence="1 2">DSM 19345</strain>
    </source>
</reference>
<dbReference type="AlphaFoldDB" id="A0A4R3M5Y3"/>
<dbReference type="Proteomes" id="UP000295678">
    <property type="component" value="Unassembled WGS sequence"/>
</dbReference>
<dbReference type="SUPFAM" id="SSF54637">
    <property type="entry name" value="Thioesterase/thiol ester dehydrase-isomerase"/>
    <property type="match status" value="1"/>
</dbReference>
<organism evidence="1 2">
    <name type="scientific">Tepidamorphus gemmatus</name>
    <dbReference type="NCBI Taxonomy" id="747076"/>
    <lineage>
        <taxon>Bacteria</taxon>
        <taxon>Pseudomonadati</taxon>
        <taxon>Pseudomonadota</taxon>
        <taxon>Alphaproteobacteria</taxon>
        <taxon>Hyphomicrobiales</taxon>
        <taxon>Tepidamorphaceae</taxon>
        <taxon>Tepidamorphus</taxon>
    </lineage>
</organism>
<keyword evidence="2" id="KW-1185">Reference proteome</keyword>
<dbReference type="CDD" id="cd00586">
    <property type="entry name" value="4HBT"/>
    <property type="match status" value="1"/>
</dbReference>
<protein>
    <submittedName>
        <fullName evidence="1">(3S)-malyl-CoA thioesterase</fullName>
    </submittedName>
</protein>